<dbReference type="EMBL" id="JANAWD010000145">
    <property type="protein sequence ID" value="KAJ3485689.1"/>
    <property type="molecule type" value="Genomic_DNA"/>
</dbReference>
<evidence type="ECO:0000313" key="2">
    <source>
        <dbReference type="EMBL" id="KAJ3485689.1"/>
    </source>
</evidence>
<protein>
    <submittedName>
        <fullName evidence="2">Uncharacterized protein</fullName>
    </submittedName>
</protein>
<accession>A0AAD5YHM3</accession>
<dbReference type="Pfam" id="PF20414">
    <property type="entry name" value="DUF6698"/>
    <property type="match status" value="1"/>
</dbReference>
<proteinExistence type="predicted"/>
<feature type="region of interest" description="Disordered" evidence="1">
    <location>
        <begin position="19"/>
        <end position="48"/>
    </location>
</feature>
<dbReference type="Proteomes" id="UP001212997">
    <property type="component" value="Unassembled WGS sequence"/>
</dbReference>
<organism evidence="2 3">
    <name type="scientific">Meripilus lineatus</name>
    <dbReference type="NCBI Taxonomy" id="2056292"/>
    <lineage>
        <taxon>Eukaryota</taxon>
        <taxon>Fungi</taxon>
        <taxon>Dikarya</taxon>
        <taxon>Basidiomycota</taxon>
        <taxon>Agaricomycotina</taxon>
        <taxon>Agaricomycetes</taxon>
        <taxon>Polyporales</taxon>
        <taxon>Meripilaceae</taxon>
        <taxon>Meripilus</taxon>
    </lineage>
</organism>
<evidence type="ECO:0000256" key="1">
    <source>
        <dbReference type="SAM" id="MobiDB-lite"/>
    </source>
</evidence>
<keyword evidence="3" id="KW-1185">Reference proteome</keyword>
<comment type="caution">
    <text evidence="2">The sequence shown here is derived from an EMBL/GenBank/DDBJ whole genome shotgun (WGS) entry which is preliminary data.</text>
</comment>
<feature type="compositionally biased region" description="Low complexity" evidence="1">
    <location>
        <begin position="29"/>
        <end position="40"/>
    </location>
</feature>
<dbReference type="AlphaFoldDB" id="A0AAD5YHM3"/>
<evidence type="ECO:0000313" key="3">
    <source>
        <dbReference type="Proteomes" id="UP001212997"/>
    </source>
</evidence>
<sequence length="374" mass="42967">MLRFTYTALDLYDVCPPSPMPSDMNSTQSSDLSSLRDALSQNPPNRKNLHLQRVRKAARWMPCYISPFIDFDNAFNVGMYSEGRLKTDENGEEYPDPETTLEPEHCQDLIQTYHKIFRKLPYLKDYVTLFENDPVGLKKLTEFMKHHANAVRNSDTNNLRYSVYAYAGRNGTLTDFGGKNASKSIRGFFHRDSGRLNCPMGDVSEFDEDWERYRDLVEKEKKIIDEDNWPCNVYEEGLYDPDNLEAGLMRGDFVMNVIRHIYTGGRTAGLSTDGPSKGKGGKGKIHSQEEVTPEMIAYGVVHARFSLSSQNSWPMNGKDGSFDYVQYYRNVLELFDDPSDPWCTDLLSWYTKNTCSQTRLFTKIKAFIHCKTTP</sequence>
<dbReference type="InterPro" id="IPR046521">
    <property type="entry name" value="DUF6698"/>
</dbReference>
<gene>
    <name evidence="2" type="ORF">NLI96_g4781</name>
</gene>
<name>A0AAD5YHM3_9APHY</name>
<reference evidence="2" key="1">
    <citation type="submission" date="2022-07" db="EMBL/GenBank/DDBJ databases">
        <title>Genome Sequence of Physisporinus lineatus.</title>
        <authorList>
            <person name="Buettner E."/>
        </authorList>
    </citation>
    <scope>NUCLEOTIDE SEQUENCE</scope>
    <source>
        <strain evidence="2">VT162</strain>
    </source>
</reference>